<feature type="domain" description="Peptidase S8/S53" evidence="9">
    <location>
        <begin position="124"/>
        <end position="571"/>
    </location>
</feature>
<evidence type="ECO:0000256" key="6">
    <source>
        <dbReference type="PIRSR" id="PIRSR615500-1"/>
    </source>
</evidence>
<keyword evidence="5 7" id="KW-0720">Serine protease</keyword>
<keyword evidence="4 7" id="KW-0378">Hydrolase</keyword>
<dbReference type="Proteomes" id="UP000316621">
    <property type="component" value="Chromosome 11"/>
</dbReference>
<keyword evidence="2 7" id="KW-0645">Protease</keyword>
<dbReference type="CDD" id="cd04852">
    <property type="entry name" value="Peptidases_S8_3"/>
    <property type="match status" value="1"/>
</dbReference>
<evidence type="ECO:0000259" key="10">
    <source>
        <dbReference type="Pfam" id="PF02225"/>
    </source>
</evidence>
<dbReference type="PRINTS" id="PR00723">
    <property type="entry name" value="SUBTILISIN"/>
</dbReference>
<dbReference type="EMBL" id="CM010725">
    <property type="protein sequence ID" value="RZC82259.1"/>
    <property type="molecule type" value="Genomic_DNA"/>
</dbReference>
<feature type="active site" description="Charge relay system" evidence="6 7">
    <location>
        <position position="512"/>
    </location>
</feature>
<feature type="domain" description="PA" evidence="10">
    <location>
        <begin position="385"/>
        <end position="439"/>
    </location>
</feature>
<dbReference type="InterPro" id="IPR010259">
    <property type="entry name" value="S8pro/Inhibitor_I9"/>
</dbReference>
<dbReference type="SUPFAM" id="SSF54897">
    <property type="entry name" value="Protease propeptides/inhibitors"/>
    <property type="match status" value="1"/>
</dbReference>
<dbReference type="Gene3D" id="3.50.30.30">
    <property type="match status" value="1"/>
</dbReference>
<dbReference type="Gene3D" id="3.40.50.200">
    <property type="entry name" value="Peptidase S8/S53 domain"/>
    <property type="match status" value="2"/>
</dbReference>
<dbReference type="AlphaFoldDB" id="A0A4Y7LDI9"/>
<dbReference type="InterPro" id="IPR003137">
    <property type="entry name" value="PA_domain"/>
</dbReference>
<evidence type="ECO:0000256" key="7">
    <source>
        <dbReference type="PROSITE-ProRule" id="PRU01240"/>
    </source>
</evidence>
<evidence type="ECO:0000259" key="11">
    <source>
        <dbReference type="Pfam" id="PF05922"/>
    </source>
</evidence>
<accession>A0A4Y7LDI9</accession>
<feature type="domain" description="Inhibitor I9" evidence="11">
    <location>
        <begin position="8"/>
        <end position="92"/>
    </location>
</feature>
<protein>
    <recommendedName>
        <fullName evidence="15">Subtilisin-like protease</fullName>
    </recommendedName>
</protein>
<evidence type="ECO:0000313" key="14">
    <source>
        <dbReference type="Proteomes" id="UP000316621"/>
    </source>
</evidence>
<dbReference type="Gene3D" id="3.30.70.80">
    <property type="entry name" value="Peptidase S8 propeptide/proteinase inhibitor I9"/>
    <property type="match status" value="1"/>
</dbReference>
<dbReference type="Pfam" id="PF17766">
    <property type="entry name" value="fn3_6"/>
    <property type="match status" value="1"/>
</dbReference>
<organism evidence="13 14">
    <name type="scientific">Papaver somniferum</name>
    <name type="common">Opium poppy</name>
    <dbReference type="NCBI Taxonomy" id="3469"/>
    <lineage>
        <taxon>Eukaryota</taxon>
        <taxon>Viridiplantae</taxon>
        <taxon>Streptophyta</taxon>
        <taxon>Embryophyta</taxon>
        <taxon>Tracheophyta</taxon>
        <taxon>Spermatophyta</taxon>
        <taxon>Magnoliopsida</taxon>
        <taxon>Ranunculales</taxon>
        <taxon>Papaveraceae</taxon>
        <taxon>Papaveroideae</taxon>
        <taxon>Papaver</taxon>
    </lineage>
</organism>
<dbReference type="FunFam" id="3.30.70.80:FF:000002">
    <property type="entry name" value="Subtilisin-like protease SBT5.3"/>
    <property type="match status" value="1"/>
</dbReference>
<keyword evidence="14" id="KW-1185">Reference proteome</keyword>
<feature type="active site" description="Charge relay system" evidence="6 7">
    <location>
        <position position="131"/>
    </location>
</feature>
<reference evidence="13 14" key="1">
    <citation type="journal article" date="2018" name="Science">
        <title>The opium poppy genome and morphinan production.</title>
        <authorList>
            <person name="Guo L."/>
            <person name="Winzer T."/>
            <person name="Yang X."/>
            <person name="Li Y."/>
            <person name="Ning Z."/>
            <person name="He Z."/>
            <person name="Teodor R."/>
            <person name="Lu Y."/>
            <person name="Bowser T.A."/>
            <person name="Graham I.A."/>
            <person name="Ye K."/>
        </authorList>
    </citation>
    <scope>NUCLEOTIDE SEQUENCE [LARGE SCALE GENOMIC DNA]</scope>
    <source>
        <strain evidence="14">cv. HN1</strain>
        <tissue evidence="13">Leaves</tissue>
    </source>
</reference>
<dbReference type="Pfam" id="PF05922">
    <property type="entry name" value="Inhibitor_I9"/>
    <property type="match status" value="1"/>
</dbReference>
<comment type="similarity">
    <text evidence="1 7">Belongs to the peptidase S8 family.</text>
</comment>
<sequence length="724" mass="77792">MIFLKIQSYVVYLGAHSHGPEVTSSDLDEVTNSHHQLLSTVLGSPEKARKSIFYSYKRYINGFAAVFDTEVAEELSKHPDVVSVFENQRNKLQTTRSWSFLGLESDSGEQHRGSAWEKARYGADTIIGNIDSGVWPESQSFNDAEMGPIPPRWKGFCQNKTKYGVSCNKKLIGARYFLKGIVKQEGRANLSLNNIISARDYYGHGTHTLSTAGGSFVSGVNVSGLGNGTAKGGSPKARVASYKVCWYDTDGQQDCPDCDILSAFEAAIHDGVDVISVSVGASIDNYFIGGINIGGFHAVMHGITVVTAAGNSNLTSVPPDESVFNVAPWLLTVGATTMDREFPVKILLGNGKQLKGQGLSRGPLLVHPLINGSAAKAANSTDHDAQLCLAQSLDPAKVEGKVVVCLRSMTDPKEIGGVAQQSGAAGMILANDDSTGKSPDVSMTRPKTRIGGKPAPDMLIDSRKGPNTVTAEILKPDISAPGDSIIAAFPPPVGSAGETENYQRYVVSSGTSMACPHISGVVGLLKTLHPDWSPSAIKSAIMTTARTRNSEKVAIRNSSDNQATPFNYGSGQVRPNAAMNPGLVYDLTTNDYLNFLCGVSHDKAKIKAISKAEKRYKCPKSYNLANFNYPSITVPLLHGSITVTRTLKNVGSPGTYKTRIRAPPRIKISVEPKKLTFDKMGEEKVFTMNLKARQPSNEAAFGRLTWTDGKHHVRSPIVVMAVTV</sequence>
<gene>
    <name evidence="13" type="ORF">C5167_045045</name>
</gene>
<evidence type="ECO:0000259" key="9">
    <source>
        <dbReference type="Pfam" id="PF00082"/>
    </source>
</evidence>
<evidence type="ECO:0000256" key="3">
    <source>
        <dbReference type="ARBA" id="ARBA00022729"/>
    </source>
</evidence>
<feature type="domain" description="Subtilisin-like protease fibronectin type-III" evidence="12">
    <location>
        <begin position="626"/>
        <end position="719"/>
    </location>
</feature>
<dbReference type="InterPro" id="IPR037045">
    <property type="entry name" value="S8pro/Inhibitor_I9_sf"/>
</dbReference>
<dbReference type="InterPro" id="IPR034197">
    <property type="entry name" value="Peptidases_S8_3"/>
</dbReference>
<evidence type="ECO:0000256" key="2">
    <source>
        <dbReference type="ARBA" id="ARBA00022670"/>
    </source>
</evidence>
<dbReference type="InterPro" id="IPR000209">
    <property type="entry name" value="Peptidase_S8/S53_dom"/>
</dbReference>
<dbReference type="InterPro" id="IPR023828">
    <property type="entry name" value="Peptidase_S8_Ser-AS"/>
</dbReference>
<dbReference type="GO" id="GO:0006508">
    <property type="term" value="P:proteolysis"/>
    <property type="evidence" value="ECO:0007669"/>
    <property type="project" value="UniProtKB-KW"/>
</dbReference>
<dbReference type="Pfam" id="PF02225">
    <property type="entry name" value="PA"/>
    <property type="match status" value="1"/>
</dbReference>
<evidence type="ECO:0000256" key="5">
    <source>
        <dbReference type="ARBA" id="ARBA00022825"/>
    </source>
</evidence>
<dbReference type="PROSITE" id="PS51892">
    <property type="entry name" value="SUBTILASE"/>
    <property type="match status" value="1"/>
</dbReference>
<evidence type="ECO:0000259" key="12">
    <source>
        <dbReference type="Pfam" id="PF17766"/>
    </source>
</evidence>
<feature type="active site" description="Charge relay system" evidence="6 7">
    <location>
        <position position="204"/>
    </location>
</feature>
<proteinExistence type="inferred from homology"/>
<dbReference type="InterPro" id="IPR045051">
    <property type="entry name" value="SBT"/>
</dbReference>
<evidence type="ECO:0000313" key="13">
    <source>
        <dbReference type="EMBL" id="RZC82259.1"/>
    </source>
</evidence>
<dbReference type="PROSITE" id="PS00138">
    <property type="entry name" value="SUBTILASE_SER"/>
    <property type="match status" value="1"/>
</dbReference>
<keyword evidence="3" id="KW-0732">Signal</keyword>
<evidence type="ECO:0008006" key="15">
    <source>
        <dbReference type="Google" id="ProtNLM"/>
    </source>
</evidence>
<dbReference type="Pfam" id="PF00082">
    <property type="entry name" value="Peptidase_S8"/>
    <property type="match status" value="1"/>
</dbReference>
<dbReference type="FunFam" id="3.40.50.200:FF:000006">
    <property type="entry name" value="Subtilisin-like protease SBT1.5"/>
    <property type="match status" value="1"/>
</dbReference>
<evidence type="ECO:0000256" key="8">
    <source>
        <dbReference type="SAM" id="MobiDB-lite"/>
    </source>
</evidence>
<dbReference type="FunFam" id="2.60.40.2310:FF:000001">
    <property type="entry name" value="Subtilisin-like protease SBT1.5"/>
    <property type="match status" value="1"/>
</dbReference>
<dbReference type="OMA" id="WQKGSFG"/>
<dbReference type="InterPro" id="IPR015500">
    <property type="entry name" value="Peptidase_S8_subtilisin-rel"/>
</dbReference>
<evidence type="ECO:0000256" key="4">
    <source>
        <dbReference type="ARBA" id="ARBA00022801"/>
    </source>
</evidence>
<dbReference type="PANTHER" id="PTHR10795">
    <property type="entry name" value="PROPROTEIN CONVERTASE SUBTILISIN/KEXIN"/>
    <property type="match status" value="1"/>
</dbReference>
<dbReference type="SUPFAM" id="SSF52743">
    <property type="entry name" value="Subtilisin-like"/>
    <property type="match status" value="1"/>
</dbReference>
<dbReference type="CDD" id="cd02120">
    <property type="entry name" value="PA_subtilisin_like"/>
    <property type="match status" value="1"/>
</dbReference>
<dbReference type="Gene3D" id="2.60.40.2310">
    <property type="match status" value="1"/>
</dbReference>
<dbReference type="InterPro" id="IPR041469">
    <property type="entry name" value="Subtilisin-like_FN3"/>
</dbReference>
<feature type="region of interest" description="Disordered" evidence="8">
    <location>
        <begin position="430"/>
        <end position="463"/>
    </location>
</feature>
<dbReference type="InterPro" id="IPR036852">
    <property type="entry name" value="Peptidase_S8/S53_dom_sf"/>
</dbReference>
<evidence type="ECO:0000256" key="1">
    <source>
        <dbReference type="ARBA" id="ARBA00011073"/>
    </source>
</evidence>
<name>A0A4Y7LDI9_PAPSO</name>
<dbReference type="GO" id="GO:0004252">
    <property type="term" value="F:serine-type endopeptidase activity"/>
    <property type="evidence" value="ECO:0007669"/>
    <property type="project" value="UniProtKB-UniRule"/>
</dbReference>
<dbReference type="Gramene" id="RZC82259">
    <property type="protein sequence ID" value="RZC82259"/>
    <property type="gene ID" value="C5167_045045"/>
</dbReference>